<dbReference type="AlphaFoldDB" id="A0A0L8H1V4"/>
<dbReference type="EMBL" id="KQ419562">
    <property type="protein sequence ID" value="KOF83167.1"/>
    <property type="molecule type" value="Genomic_DNA"/>
</dbReference>
<proteinExistence type="predicted"/>
<protein>
    <submittedName>
        <fullName evidence="1">Uncharacterized protein</fullName>
    </submittedName>
</protein>
<gene>
    <name evidence="1" type="ORF">OCBIM_22024277mg</name>
</gene>
<name>A0A0L8H1V4_OCTBM</name>
<reference evidence="1" key="1">
    <citation type="submission" date="2015-07" db="EMBL/GenBank/DDBJ databases">
        <title>MeaNS - Measles Nucleotide Surveillance Program.</title>
        <authorList>
            <person name="Tran T."/>
            <person name="Druce J."/>
        </authorList>
    </citation>
    <scope>NUCLEOTIDE SEQUENCE</scope>
    <source>
        <strain evidence="1">UCB-OBI-ISO-001</strain>
        <tissue evidence="1">Gonad</tissue>
    </source>
</reference>
<evidence type="ECO:0000313" key="1">
    <source>
        <dbReference type="EMBL" id="KOF83167.1"/>
    </source>
</evidence>
<organism evidence="1">
    <name type="scientific">Octopus bimaculoides</name>
    <name type="common">California two-spotted octopus</name>
    <dbReference type="NCBI Taxonomy" id="37653"/>
    <lineage>
        <taxon>Eukaryota</taxon>
        <taxon>Metazoa</taxon>
        <taxon>Spiralia</taxon>
        <taxon>Lophotrochozoa</taxon>
        <taxon>Mollusca</taxon>
        <taxon>Cephalopoda</taxon>
        <taxon>Coleoidea</taxon>
        <taxon>Octopodiformes</taxon>
        <taxon>Octopoda</taxon>
        <taxon>Incirrata</taxon>
        <taxon>Octopodidae</taxon>
        <taxon>Octopus</taxon>
    </lineage>
</organism>
<accession>A0A0L8H1V4</accession>
<sequence>MCPVSVNSSIASLSTKKKKINKCKYSFSSVISATDERHLFPCGTQCGGN</sequence>